<organism evidence="3 4">
    <name type="scientific">Marseilla massiliensis</name>
    <dbReference type="NCBI Taxonomy" id="1841864"/>
    <lineage>
        <taxon>Bacteria</taxon>
        <taxon>Pseudomonadati</taxon>
        <taxon>Bacteroidota</taxon>
        <taxon>Bacteroidia</taxon>
        <taxon>Bacteroidales</taxon>
        <taxon>Prevotellaceae</taxon>
        <taxon>Marseilla</taxon>
    </lineage>
</organism>
<keyword evidence="4" id="KW-1185">Reference proteome</keyword>
<gene>
    <name evidence="3" type="ORF">H6A34_05155</name>
</gene>
<dbReference type="AlphaFoldDB" id="A0A938WSC8"/>
<proteinExistence type="predicted"/>
<evidence type="ECO:0000313" key="4">
    <source>
        <dbReference type="Proteomes" id="UP000706891"/>
    </source>
</evidence>
<reference evidence="3" key="1">
    <citation type="submission" date="2020-08" db="EMBL/GenBank/DDBJ databases">
        <authorList>
            <person name="Cejkova D."/>
            <person name="Kubasova T."/>
            <person name="Jahodarova E."/>
            <person name="Rychlik I."/>
        </authorList>
    </citation>
    <scope>NUCLEOTIDE SEQUENCE</scope>
    <source>
        <strain evidence="3">An824</strain>
    </source>
</reference>
<reference evidence="3" key="2">
    <citation type="journal article" date="2021" name="Sci. Rep.">
        <title>The distribution of antibiotic resistance genes in chicken gut microbiota commensals.</title>
        <authorList>
            <person name="Juricova H."/>
            <person name="Matiasovicova J."/>
            <person name="Kubasova T."/>
            <person name="Cejkova D."/>
            <person name="Rychlik I."/>
        </authorList>
    </citation>
    <scope>NUCLEOTIDE SEQUENCE</scope>
    <source>
        <strain evidence="3">An824</strain>
    </source>
</reference>
<keyword evidence="1" id="KW-1133">Transmembrane helix</keyword>
<dbReference type="Proteomes" id="UP000706891">
    <property type="component" value="Unassembled WGS sequence"/>
</dbReference>
<sequence length="63" mass="6764">MEEDNKQDKNQQAAGSYLAIGICFGVAFGIIFDNLAVWMCLGVGIGLLAPSFLKNRNNDGDKA</sequence>
<comment type="caution">
    <text evidence="3">The sequence shown here is derived from an EMBL/GenBank/DDBJ whole genome shotgun (WGS) entry which is preliminary data.</text>
</comment>
<dbReference type="RefSeq" id="WP_021947660.1">
    <property type="nucleotide sequence ID" value="NZ_JACJJG010000017.1"/>
</dbReference>
<feature type="transmembrane region" description="Helical" evidence="1">
    <location>
        <begin position="36"/>
        <end position="53"/>
    </location>
</feature>
<evidence type="ECO:0000256" key="1">
    <source>
        <dbReference type="SAM" id="Phobius"/>
    </source>
</evidence>
<evidence type="ECO:0000313" key="3">
    <source>
        <dbReference type="EMBL" id="MBM6673263.1"/>
    </source>
</evidence>
<evidence type="ECO:0000259" key="2">
    <source>
        <dbReference type="Pfam" id="PF26273"/>
    </source>
</evidence>
<keyword evidence="1" id="KW-0812">Transmembrane</keyword>
<dbReference type="EMBL" id="JACJJG010000017">
    <property type="protein sequence ID" value="MBM6673263.1"/>
    <property type="molecule type" value="Genomic_DNA"/>
</dbReference>
<dbReference type="InterPro" id="IPR058598">
    <property type="entry name" value="Gly_zipper-like_dom"/>
</dbReference>
<keyword evidence="1" id="KW-0472">Membrane</keyword>
<dbReference type="Pfam" id="PF26273">
    <property type="entry name" value="Gly_zipper"/>
    <property type="match status" value="1"/>
</dbReference>
<feature type="transmembrane region" description="Helical" evidence="1">
    <location>
        <begin position="12"/>
        <end position="30"/>
    </location>
</feature>
<accession>A0A938WSC8</accession>
<feature type="domain" description="Glycine zipper-like" evidence="2">
    <location>
        <begin position="8"/>
        <end position="49"/>
    </location>
</feature>
<protein>
    <recommendedName>
        <fullName evidence="2">Glycine zipper-like domain-containing protein</fullName>
    </recommendedName>
</protein>
<name>A0A938WSC8_9BACT</name>